<proteinExistence type="predicted"/>
<gene>
    <name evidence="3" type="ORF">F9L07_26140</name>
</gene>
<evidence type="ECO:0000313" key="4">
    <source>
        <dbReference type="Proteomes" id="UP000449906"/>
    </source>
</evidence>
<organism evidence="3 4">
    <name type="scientific">Nocardioides simplex</name>
    <name type="common">Arthrobacter simplex</name>
    <dbReference type="NCBI Taxonomy" id="2045"/>
    <lineage>
        <taxon>Bacteria</taxon>
        <taxon>Bacillati</taxon>
        <taxon>Actinomycetota</taxon>
        <taxon>Actinomycetes</taxon>
        <taxon>Propionibacteriales</taxon>
        <taxon>Nocardioidaceae</taxon>
        <taxon>Pimelobacter</taxon>
    </lineage>
</organism>
<dbReference type="PROSITE" id="PS51178">
    <property type="entry name" value="PASTA"/>
    <property type="match status" value="1"/>
</dbReference>
<accession>A0A7J5DRZ8</accession>
<dbReference type="Proteomes" id="UP000449906">
    <property type="component" value="Unassembled WGS sequence"/>
</dbReference>
<reference evidence="3 4" key="1">
    <citation type="submission" date="2019-09" db="EMBL/GenBank/DDBJ databases">
        <title>Pimelobacter sp. isolated from Paulinella.</title>
        <authorList>
            <person name="Jeong S.E."/>
        </authorList>
    </citation>
    <scope>NUCLEOTIDE SEQUENCE [LARGE SCALE GENOMIC DNA]</scope>
    <source>
        <strain evidence="3 4">Pch-N</strain>
    </source>
</reference>
<evidence type="ECO:0000313" key="3">
    <source>
        <dbReference type="EMBL" id="KAB2807521.1"/>
    </source>
</evidence>
<sequence>MDESNWEVCGQDPPAGEPMGSAPRLTVDRSCGPETPGTDSAEGISADPTPAGDAVGQPAEEAAGSETFVMPSLVGMNLQAAQDQLQALGSFLLTQTDATGAGRFQVLDRNWKVCFQVPAPGSSTPLSKLIELGAVKLEESCP</sequence>
<dbReference type="Gene3D" id="3.30.10.20">
    <property type="match status" value="1"/>
</dbReference>
<feature type="region of interest" description="Disordered" evidence="1">
    <location>
        <begin position="1"/>
        <end position="64"/>
    </location>
</feature>
<dbReference type="RefSeq" id="WP_151582735.1">
    <property type="nucleotide sequence ID" value="NZ_WBVM01000005.1"/>
</dbReference>
<dbReference type="InterPro" id="IPR005543">
    <property type="entry name" value="PASTA_dom"/>
</dbReference>
<feature type="domain" description="PASTA" evidence="2">
    <location>
        <begin position="64"/>
        <end position="136"/>
    </location>
</feature>
<dbReference type="AlphaFoldDB" id="A0A7J5DRZ8"/>
<comment type="caution">
    <text evidence="3">The sequence shown here is derived from an EMBL/GenBank/DDBJ whole genome shotgun (WGS) entry which is preliminary data.</text>
</comment>
<name>A0A7J5DRZ8_NOCSI</name>
<dbReference type="EMBL" id="WBVM01000005">
    <property type="protein sequence ID" value="KAB2807521.1"/>
    <property type="molecule type" value="Genomic_DNA"/>
</dbReference>
<evidence type="ECO:0000259" key="2">
    <source>
        <dbReference type="PROSITE" id="PS51178"/>
    </source>
</evidence>
<protein>
    <recommendedName>
        <fullName evidence="2">PASTA domain-containing protein</fullName>
    </recommendedName>
</protein>
<evidence type="ECO:0000256" key="1">
    <source>
        <dbReference type="SAM" id="MobiDB-lite"/>
    </source>
</evidence>